<evidence type="ECO:0000313" key="2">
    <source>
        <dbReference type="EMBL" id="MEN9062593.1"/>
    </source>
</evidence>
<feature type="transmembrane region" description="Helical" evidence="1">
    <location>
        <begin position="20"/>
        <end position="39"/>
    </location>
</feature>
<accession>A0AAW9SNW9</accession>
<keyword evidence="1" id="KW-1133">Transmembrane helix</keyword>
<proteinExistence type="predicted"/>
<comment type="caution">
    <text evidence="2">The sequence shown here is derived from an EMBL/GenBank/DDBJ whole genome shotgun (WGS) entry which is preliminary data.</text>
</comment>
<reference evidence="2 3" key="1">
    <citation type="submission" date="2024-05" db="EMBL/GenBank/DDBJ databases">
        <title>Genome sequence of Ponticoccus litoralis KCCM 90028.</title>
        <authorList>
            <person name="Kim J.M."/>
            <person name="Lee J.K."/>
            <person name="Choi B.J."/>
            <person name="Bayburt H."/>
            <person name="Baek J.H."/>
            <person name="Jeon C.O."/>
        </authorList>
    </citation>
    <scope>NUCLEOTIDE SEQUENCE [LARGE SCALE GENOMIC DNA]</scope>
    <source>
        <strain evidence="2 3">KCCM 90028</strain>
    </source>
</reference>
<organism evidence="2 3">
    <name type="scientific">Ponticoccus litoralis</name>
    <dbReference type="NCBI Taxonomy" id="422297"/>
    <lineage>
        <taxon>Bacteria</taxon>
        <taxon>Pseudomonadati</taxon>
        <taxon>Pseudomonadota</taxon>
        <taxon>Alphaproteobacteria</taxon>
        <taxon>Rhodobacterales</taxon>
        <taxon>Roseobacteraceae</taxon>
        <taxon>Ponticoccus</taxon>
    </lineage>
</organism>
<gene>
    <name evidence="2" type="ORF">ABFB10_18020</name>
</gene>
<evidence type="ECO:0000313" key="3">
    <source>
        <dbReference type="Proteomes" id="UP001428774"/>
    </source>
</evidence>
<dbReference type="RefSeq" id="WP_347167545.1">
    <property type="nucleotide sequence ID" value="NZ_JBDNCH010000002.1"/>
</dbReference>
<sequence length="40" mass="4385">MFEIVKTALTRDHDGLWQDALGGLSLIVILVCALHLPVLL</sequence>
<keyword evidence="1" id="KW-0472">Membrane</keyword>
<protein>
    <submittedName>
        <fullName evidence="2">Uncharacterized protein</fullName>
    </submittedName>
</protein>
<keyword evidence="3" id="KW-1185">Reference proteome</keyword>
<dbReference type="AlphaFoldDB" id="A0AAW9SNW9"/>
<name>A0AAW9SNW9_9RHOB</name>
<dbReference type="Proteomes" id="UP001428774">
    <property type="component" value="Unassembled WGS sequence"/>
</dbReference>
<evidence type="ECO:0000256" key="1">
    <source>
        <dbReference type="SAM" id="Phobius"/>
    </source>
</evidence>
<keyword evidence="1" id="KW-0812">Transmembrane</keyword>
<dbReference type="EMBL" id="JBDNCH010000002">
    <property type="protein sequence ID" value="MEN9062593.1"/>
    <property type="molecule type" value="Genomic_DNA"/>
</dbReference>